<sequence length="111" mass="12427">MFFFPRFSCLIFQLCQHKYLSATTYSKFTEISFPPTKFMAKIQTIKVPKSSSPLIFLLHVLSVGLTCAAYALPDKYFINCGSDTNMNPGNPTFSGDLSSDSISFSKQNYPV</sequence>
<dbReference type="InParanoid" id="V4SK83"/>
<dbReference type="KEGG" id="cic:CICLE_v10027620mg"/>
<evidence type="ECO:0000256" key="1">
    <source>
        <dbReference type="SAM" id="MobiDB-lite"/>
    </source>
</evidence>
<keyword evidence="3" id="KW-1185">Reference proteome</keyword>
<proteinExistence type="predicted"/>
<gene>
    <name evidence="2" type="ORF">CICLE_v10027620mg</name>
</gene>
<dbReference type="AlphaFoldDB" id="V4SK83"/>
<name>V4SK83_CITCL</name>
<dbReference type="Proteomes" id="UP000030687">
    <property type="component" value="Unassembled WGS sequence"/>
</dbReference>
<evidence type="ECO:0000313" key="3">
    <source>
        <dbReference type="Proteomes" id="UP000030687"/>
    </source>
</evidence>
<dbReference type="Gramene" id="ESR39235">
    <property type="protein sequence ID" value="ESR39235"/>
    <property type="gene ID" value="CICLE_v10027620mg"/>
</dbReference>
<evidence type="ECO:0000313" key="2">
    <source>
        <dbReference type="EMBL" id="ESR39235.1"/>
    </source>
</evidence>
<accession>V4SK83</accession>
<feature type="region of interest" description="Disordered" evidence="1">
    <location>
        <begin position="91"/>
        <end position="111"/>
    </location>
</feature>
<feature type="compositionally biased region" description="Low complexity" evidence="1">
    <location>
        <begin position="93"/>
        <end position="105"/>
    </location>
</feature>
<protein>
    <recommendedName>
        <fullName evidence="4">Malectin-like domain-containing protein</fullName>
    </recommendedName>
</protein>
<organism evidence="2 3">
    <name type="scientific">Citrus clementina</name>
    <name type="common">Clementine</name>
    <name type="synonym">Citrus deliciosa x Citrus sinensis</name>
    <dbReference type="NCBI Taxonomy" id="85681"/>
    <lineage>
        <taxon>Eukaryota</taxon>
        <taxon>Viridiplantae</taxon>
        <taxon>Streptophyta</taxon>
        <taxon>Embryophyta</taxon>
        <taxon>Tracheophyta</taxon>
        <taxon>Spermatophyta</taxon>
        <taxon>Magnoliopsida</taxon>
        <taxon>eudicotyledons</taxon>
        <taxon>Gunneridae</taxon>
        <taxon>Pentapetalae</taxon>
        <taxon>rosids</taxon>
        <taxon>malvids</taxon>
        <taxon>Sapindales</taxon>
        <taxon>Rutaceae</taxon>
        <taxon>Aurantioideae</taxon>
        <taxon>Citrus</taxon>
    </lineage>
</organism>
<reference evidence="2 3" key="1">
    <citation type="submission" date="2013-10" db="EMBL/GenBank/DDBJ databases">
        <authorList>
            <consortium name="International Citrus Genome Consortium"/>
            <person name="Jenkins J."/>
            <person name="Schmutz J."/>
            <person name="Prochnik S."/>
            <person name="Rokhsar D."/>
            <person name="Gmitter F."/>
            <person name="Ollitrault P."/>
            <person name="Machado M."/>
            <person name="Talon M."/>
            <person name="Wincker P."/>
            <person name="Jaillon O."/>
            <person name="Morgante M."/>
        </authorList>
    </citation>
    <scope>NUCLEOTIDE SEQUENCE</scope>
    <source>
        <strain evidence="3">cv. Clemenules</strain>
    </source>
</reference>
<dbReference type="EMBL" id="KI536925">
    <property type="protein sequence ID" value="ESR39235.1"/>
    <property type="molecule type" value="Genomic_DNA"/>
</dbReference>
<evidence type="ECO:0008006" key="4">
    <source>
        <dbReference type="Google" id="ProtNLM"/>
    </source>
</evidence>